<dbReference type="Pfam" id="PF00041">
    <property type="entry name" value="fn3"/>
    <property type="match status" value="2"/>
</dbReference>
<dbReference type="Gene3D" id="2.60.40.10">
    <property type="entry name" value="Immunoglobulins"/>
    <property type="match status" value="4"/>
</dbReference>
<protein>
    <submittedName>
        <fullName evidence="4">Twitchin</fullName>
    </submittedName>
</protein>
<keyword evidence="1" id="KW-0393">Immunoglobulin domain</keyword>
<dbReference type="PANTHER" id="PTHR14340">
    <property type="entry name" value="MICROFIBRIL-ASSOCIATED GLYCOPROTEIN 3"/>
    <property type="match status" value="1"/>
</dbReference>
<dbReference type="PROSITE" id="PS50835">
    <property type="entry name" value="IG_LIKE"/>
    <property type="match status" value="1"/>
</dbReference>
<feature type="domain" description="Fibronectin type-III" evidence="3">
    <location>
        <begin position="255"/>
        <end position="330"/>
    </location>
</feature>
<evidence type="ECO:0000259" key="3">
    <source>
        <dbReference type="PROSITE" id="PS50853"/>
    </source>
</evidence>
<dbReference type="GO" id="GO:0030154">
    <property type="term" value="P:cell differentiation"/>
    <property type="evidence" value="ECO:0007669"/>
    <property type="project" value="UniProtKB-ARBA"/>
</dbReference>
<keyword evidence="5" id="KW-1185">Reference proteome</keyword>
<dbReference type="InterPro" id="IPR036179">
    <property type="entry name" value="Ig-like_dom_sf"/>
</dbReference>
<evidence type="ECO:0000259" key="2">
    <source>
        <dbReference type="PROSITE" id="PS50835"/>
    </source>
</evidence>
<feature type="domain" description="Fibronectin type-III" evidence="3">
    <location>
        <begin position="60"/>
        <end position="155"/>
    </location>
</feature>
<dbReference type="PRINTS" id="PR00014">
    <property type="entry name" value="FNTYPEIII"/>
</dbReference>
<dbReference type="InterPro" id="IPR003961">
    <property type="entry name" value="FN3_dom"/>
</dbReference>
<dbReference type="InterPro" id="IPR036116">
    <property type="entry name" value="FN3_sf"/>
</dbReference>
<dbReference type="GO" id="GO:0030017">
    <property type="term" value="C:sarcomere"/>
    <property type="evidence" value="ECO:0007669"/>
    <property type="project" value="UniProtKB-ARBA"/>
</dbReference>
<evidence type="ECO:0000313" key="5">
    <source>
        <dbReference type="Proteomes" id="UP000770661"/>
    </source>
</evidence>
<dbReference type="Proteomes" id="UP000770661">
    <property type="component" value="Unassembled WGS sequence"/>
</dbReference>
<sequence>MTGQWMPCGESKTPEFDVTGLQEGKKYKFRVKAVNPEGESEPLEADKAIIAKNPFDPPSKPGKPKATNWDKDFVDLEWAKPKDDGGAEITEYVVEKRDLAGRGWSPCGKCPGTKTGMKITDVEPGHEYQFRVVAKNKAGFSDPSDASESVMCKPRFLAPHIDRKNLGRKTVRSSMTFKNEVKVEGEPDPKVTWLYEGKPVKNDRLTLQSEDHETTFLLRKAKRADSGVYKIVAKNDSGTDEAEMELIVIDKPSKPKGPLKVSDVTAESVKLKWEPPEDDGGEPVDHYVVERMDLDTGRWVPVTETKVKTCLLMPLCCCCCYLVYIMCNFV</sequence>
<accession>A0A8J4XXX3</accession>
<dbReference type="FunFam" id="2.60.40.10:FF:000051">
    <property type="entry name" value="Uncharacterized protein, isoform J"/>
    <property type="match status" value="1"/>
</dbReference>
<gene>
    <name evidence="4" type="primary">unc-22_5</name>
    <name evidence="4" type="ORF">GWK47_055060</name>
</gene>
<dbReference type="PROSITE" id="PS50853">
    <property type="entry name" value="FN3"/>
    <property type="match status" value="3"/>
</dbReference>
<dbReference type="InterPro" id="IPR013098">
    <property type="entry name" value="Ig_I-set"/>
</dbReference>
<dbReference type="FunFam" id="2.60.40.10:FF:000056">
    <property type="entry name" value="twitchin isoform X4"/>
    <property type="match status" value="1"/>
</dbReference>
<dbReference type="OrthoDB" id="6376352at2759"/>
<dbReference type="PANTHER" id="PTHR14340:SF9">
    <property type="entry name" value="FIBRONECTIN TYPE-III DOMAIN-CONTAINING PROTEIN"/>
    <property type="match status" value="1"/>
</dbReference>
<organism evidence="4 5">
    <name type="scientific">Chionoecetes opilio</name>
    <name type="common">Atlantic snow crab</name>
    <name type="synonym">Cancer opilio</name>
    <dbReference type="NCBI Taxonomy" id="41210"/>
    <lineage>
        <taxon>Eukaryota</taxon>
        <taxon>Metazoa</taxon>
        <taxon>Ecdysozoa</taxon>
        <taxon>Arthropoda</taxon>
        <taxon>Crustacea</taxon>
        <taxon>Multicrustacea</taxon>
        <taxon>Malacostraca</taxon>
        <taxon>Eumalacostraca</taxon>
        <taxon>Eucarida</taxon>
        <taxon>Decapoda</taxon>
        <taxon>Pleocyemata</taxon>
        <taxon>Brachyura</taxon>
        <taxon>Eubrachyura</taxon>
        <taxon>Majoidea</taxon>
        <taxon>Majidae</taxon>
        <taxon>Chionoecetes</taxon>
    </lineage>
</organism>
<dbReference type="CDD" id="cd00063">
    <property type="entry name" value="FN3"/>
    <property type="match status" value="3"/>
</dbReference>
<reference evidence="4" key="1">
    <citation type="submission" date="2020-07" db="EMBL/GenBank/DDBJ databases">
        <title>The High-quality genome of the commercially important snow crab, Chionoecetes opilio.</title>
        <authorList>
            <person name="Jeong J.-H."/>
            <person name="Ryu S."/>
        </authorList>
    </citation>
    <scope>NUCLEOTIDE SEQUENCE</scope>
    <source>
        <strain evidence="4">MADBK_172401_WGS</strain>
        <tissue evidence="4">Digestive gland</tissue>
    </source>
</reference>
<dbReference type="SMART" id="SM00060">
    <property type="entry name" value="FN3"/>
    <property type="match status" value="2"/>
</dbReference>
<evidence type="ECO:0000256" key="1">
    <source>
        <dbReference type="ARBA" id="ARBA00023319"/>
    </source>
</evidence>
<feature type="domain" description="Ig-like" evidence="2">
    <location>
        <begin position="159"/>
        <end position="247"/>
    </location>
</feature>
<dbReference type="InterPro" id="IPR007110">
    <property type="entry name" value="Ig-like_dom"/>
</dbReference>
<dbReference type="InterPro" id="IPR013783">
    <property type="entry name" value="Ig-like_fold"/>
</dbReference>
<name>A0A8J4XXX3_CHIOP</name>
<proteinExistence type="predicted"/>
<dbReference type="EMBL" id="JACEEZ010018140">
    <property type="protein sequence ID" value="KAG0717143.1"/>
    <property type="molecule type" value="Genomic_DNA"/>
</dbReference>
<comment type="caution">
    <text evidence="4">The sequence shown here is derived from an EMBL/GenBank/DDBJ whole genome shotgun (WGS) entry which is preliminary data.</text>
</comment>
<evidence type="ECO:0000313" key="4">
    <source>
        <dbReference type="EMBL" id="KAG0717143.1"/>
    </source>
</evidence>
<dbReference type="SUPFAM" id="SSF48726">
    <property type="entry name" value="Immunoglobulin"/>
    <property type="match status" value="1"/>
</dbReference>
<dbReference type="SUPFAM" id="SSF49265">
    <property type="entry name" value="Fibronectin type III"/>
    <property type="match status" value="2"/>
</dbReference>
<feature type="domain" description="Fibronectin type-III" evidence="3">
    <location>
        <begin position="1"/>
        <end position="54"/>
    </location>
</feature>
<dbReference type="GO" id="GO:0009653">
    <property type="term" value="P:anatomical structure morphogenesis"/>
    <property type="evidence" value="ECO:0007669"/>
    <property type="project" value="UniProtKB-ARBA"/>
</dbReference>
<dbReference type="AlphaFoldDB" id="A0A8J4XXX3"/>
<dbReference type="Pfam" id="PF07679">
    <property type="entry name" value="I-set"/>
    <property type="match status" value="1"/>
</dbReference>